<dbReference type="InterPro" id="IPR006089">
    <property type="entry name" value="Acyl-CoA_DH_CS"/>
</dbReference>
<dbReference type="GO" id="GO:0003995">
    <property type="term" value="F:acyl-CoA dehydrogenase activity"/>
    <property type="evidence" value="ECO:0007669"/>
    <property type="project" value="InterPro"/>
</dbReference>
<dbReference type="GO" id="GO:0050660">
    <property type="term" value="F:flavin adenine dinucleotide binding"/>
    <property type="evidence" value="ECO:0007669"/>
    <property type="project" value="InterPro"/>
</dbReference>
<dbReference type="InterPro" id="IPR009075">
    <property type="entry name" value="AcylCo_DH/oxidase_C"/>
</dbReference>
<keyword evidence="3" id="KW-0285">Flavoprotein</keyword>
<sequence>MRASTIACRIRTTRPQTTTAMADINTVLLTEQQILINDSARRLAAEVIAPTAAARDRASAWPRDELKVLGELGFMGMLVPEAYGGTGAGLPEFCLAQHQFASVDAGLATIVHVHNFVAATIAAHGTEEQKQRHLPAMARGESIGAFLLSEPHAGSDTAALRATGVRDGGHYVLNGAKQFISNGSEAGVGIAFVLTNKSAGKKGASTILVDPMQPGYVVTRIEEKLGQHTAHTAQIALEDYRAPAADLLGAEGQGYRTVMSSLSDGRIGIAFIAAGAARGALEAATTYASEREAYGAPINQLQGVAFDLADMATRVETAFQYSLHAARLAEAGVDCAREAAMAKMYASDIAEEVCSDALQIHGGYGYLTDFPVERYLRDVRVTRIYEGPSHIQKLIISRSLG</sequence>
<dbReference type="PANTHER" id="PTHR43884">
    <property type="entry name" value="ACYL-COA DEHYDROGENASE"/>
    <property type="match status" value="1"/>
</dbReference>
<keyword evidence="5" id="KW-0274">FAD</keyword>
<dbReference type="SUPFAM" id="SSF47203">
    <property type="entry name" value="Acyl-CoA dehydrogenase C-terminal domain-like"/>
    <property type="match status" value="1"/>
</dbReference>
<comment type="subunit">
    <text evidence="8">Homotrimer or homotetramer.</text>
</comment>
<dbReference type="EC" id="3.13.1.4" evidence="9"/>
<proteinExistence type="inferred from homology"/>
<dbReference type="PANTHER" id="PTHR43884:SF12">
    <property type="entry name" value="ISOVALERYL-COA DEHYDROGENASE, MITOCHONDRIAL-RELATED"/>
    <property type="match status" value="1"/>
</dbReference>
<comment type="similarity">
    <text evidence="2">Belongs to the acyl-CoA dehydrogenase family.</text>
</comment>
<dbReference type="PIRSF" id="PIRSF016578">
    <property type="entry name" value="HsaA"/>
    <property type="match status" value="1"/>
</dbReference>
<comment type="function">
    <text evidence="7">Catalyzes the conversion 3-sulfinopropanoyl-CoA (3SP-CoA) to propanoyl-CoA by abstraction of sulfite. Does not show dehydrogenase activity.</text>
</comment>
<feature type="domain" description="Acyl-CoA dehydrogenase/oxidase C-terminal" evidence="12">
    <location>
        <begin position="252"/>
        <end position="400"/>
    </location>
</feature>
<comment type="cofactor">
    <cofactor evidence="1">
        <name>FAD</name>
        <dbReference type="ChEBI" id="CHEBI:57692"/>
    </cofactor>
</comment>
<dbReference type="FunFam" id="1.10.540.10:FF:000026">
    <property type="entry name" value="Acyl-CoA dehydrogenase medium chain"/>
    <property type="match status" value="1"/>
</dbReference>
<dbReference type="Pfam" id="PF00441">
    <property type="entry name" value="Acyl-CoA_dh_1"/>
    <property type="match status" value="1"/>
</dbReference>
<comment type="catalytic activity">
    <reaction evidence="6">
        <text>3-sulfinopropanoyl-CoA + H2O = propanoyl-CoA + sulfite + H(+)</text>
        <dbReference type="Rhea" id="RHEA:41624"/>
        <dbReference type="ChEBI" id="CHEBI:15377"/>
        <dbReference type="ChEBI" id="CHEBI:15378"/>
        <dbReference type="ChEBI" id="CHEBI:17359"/>
        <dbReference type="ChEBI" id="CHEBI:57392"/>
        <dbReference type="ChEBI" id="CHEBI:78349"/>
        <dbReference type="EC" id="3.13.1.4"/>
    </reaction>
    <physiologicalReaction direction="left-to-right" evidence="6">
        <dbReference type="Rhea" id="RHEA:41625"/>
    </physiologicalReaction>
</comment>
<dbReference type="EMBL" id="FMSH01000466">
    <property type="protein sequence ID" value="SCU93341.1"/>
    <property type="molecule type" value="Genomic_DNA"/>
</dbReference>
<evidence type="ECO:0000259" key="13">
    <source>
        <dbReference type="Pfam" id="PF02770"/>
    </source>
</evidence>
<dbReference type="FunFam" id="1.20.140.10:FF:000004">
    <property type="entry name" value="Acyl-CoA dehydrogenase FadE25"/>
    <property type="match status" value="1"/>
</dbReference>
<evidence type="ECO:0000259" key="14">
    <source>
        <dbReference type="Pfam" id="PF02771"/>
    </source>
</evidence>
<evidence type="ECO:0000256" key="2">
    <source>
        <dbReference type="ARBA" id="ARBA00009347"/>
    </source>
</evidence>
<evidence type="ECO:0000256" key="1">
    <source>
        <dbReference type="ARBA" id="ARBA00001974"/>
    </source>
</evidence>
<evidence type="ECO:0000256" key="7">
    <source>
        <dbReference type="ARBA" id="ARBA00058152"/>
    </source>
</evidence>
<feature type="domain" description="Acyl-CoA dehydrogenase/oxidase N-terminal" evidence="14">
    <location>
        <begin position="30"/>
        <end position="141"/>
    </location>
</feature>
<dbReference type="InterPro" id="IPR046373">
    <property type="entry name" value="Acyl-CoA_Oxase/DH_mid-dom_sf"/>
</dbReference>
<evidence type="ECO:0000259" key="12">
    <source>
        <dbReference type="Pfam" id="PF00441"/>
    </source>
</evidence>
<accession>A0A1K0IPA7</accession>
<name>A0A1K0IPA7_CUPNE</name>
<keyword evidence="15" id="KW-0560">Oxidoreductase</keyword>
<reference evidence="15" key="1">
    <citation type="submission" date="2016-09" db="EMBL/GenBank/DDBJ databases">
        <authorList>
            <person name="Capua I."/>
            <person name="De Benedictis P."/>
            <person name="Joannis T."/>
            <person name="Lombin L.H."/>
            <person name="Cattoli G."/>
        </authorList>
    </citation>
    <scope>NUCLEOTIDE SEQUENCE</scope>
    <source>
        <strain evidence="15">B9</strain>
    </source>
</reference>
<keyword evidence="4" id="KW-0378">Hydrolase</keyword>
<dbReference type="Gene3D" id="1.20.140.10">
    <property type="entry name" value="Butyryl-CoA Dehydrogenase, subunit A, domain 3"/>
    <property type="match status" value="1"/>
</dbReference>
<gene>
    <name evidence="15" type="primary">mmgC</name>
    <name evidence="15" type="ORF">CNECB9_5180030</name>
</gene>
<dbReference type="SUPFAM" id="SSF56645">
    <property type="entry name" value="Acyl-CoA dehydrogenase NM domain-like"/>
    <property type="match status" value="1"/>
</dbReference>
<dbReference type="Pfam" id="PF02771">
    <property type="entry name" value="Acyl-CoA_dh_N"/>
    <property type="match status" value="1"/>
</dbReference>
<dbReference type="Pfam" id="PF02770">
    <property type="entry name" value="Acyl-CoA_dh_M"/>
    <property type="match status" value="1"/>
</dbReference>
<evidence type="ECO:0000256" key="10">
    <source>
        <dbReference type="ARBA" id="ARBA00068311"/>
    </source>
</evidence>
<organism evidence="15">
    <name type="scientific">Cupriavidus necator</name>
    <name type="common">Alcaligenes eutrophus</name>
    <name type="synonym">Ralstonia eutropha</name>
    <dbReference type="NCBI Taxonomy" id="106590"/>
    <lineage>
        <taxon>Bacteria</taxon>
        <taxon>Pseudomonadati</taxon>
        <taxon>Pseudomonadota</taxon>
        <taxon>Betaproteobacteria</taxon>
        <taxon>Burkholderiales</taxon>
        <taxon>Burkholderiaceae</taxon>
        <taxon>Cupriavidus</taxon>
    </lineage>
</organism>
<evidence type="ECO:0000256" key="8">
    <source>
        <dbReference type="ARBA" id="ARBA00065214"/>
    </source>
</evidence>
<dbReference type="GO" id="GO:0016787">
    <property type="term" value="F:hydrolase activity"/>
    <property type="evidence" value="ECO:0007669"/>
    <property type="project" value="UniProtKB-KW"/>
</dbReference>
<dbReference type="InterPro" id="IPR006091">
    <property type="entry name" value="Acyl-CoA_Oxase/DH_mid-dom"/>
</dbReference>
<evidence type="ECO:0000256" key="11">
    <source>
        <dbReference type="ARBA" id="ARBA00075603"/>
    </source>
</evidence>
<evidence type="ECO:0000256" key="9">
    <source>
        <dbReference type="ARBA" id="ARBA00066461"/>
    </source>
</evidence>
<evidence type="ECO:0000256" key="4">
    <source>
        <dbReference type="ARBA" id="ARBA00022801"/>
    </source>
</evidence>
<evidence type="ECO:0000256" key="6">
    <source>
        <dbReference type="ARBA" id="ARBA00052938"/>
    </source>
</evidence>
<evidence type="ECO:0000256" key="5">
    <source>
        <dbReference type="ARBA" id="ARBA00022827"/>
    </source>
</evidence>
<protein>
    <recommendedName>
        <fullName evidence="10">3-sulfinopropanoyl-CoA desulfinase</fullName>
        <ecNumber evidence="9">3.13.1.4</ecNumber>
    </recommendedName>
    <alternativeName>
        <fullName evidence="11">3-sulfinopropionyl coenzyme A desulfinase</fullName>
    </alternativeName>
</protein>
<dbReference type="InterPro" id="IPR013786">
    <property type="entry name" value="AcylCoA_DH/ox_N"/>
</dbReference>
<dbReference type="PROSITE" id="PS00073">
    <property type="entry name" value="ACYL_COA_DH_2"/>
    <property type="match status" value="1"/>
</dbReference>
<dbReference type="InterPro" id="IPR009100">
    <property type="entry name" value="AcylCoA_DH/oxidase_NM_dom_sf"/>
</dbReference>
<evidence type="ECO:0000313" key="15">
    <source>
        <dbReference type="EMBL" id="SCU93341.1"/>
    </source>
</evidence>
<dbReference type="InterPro" id="IPR037069">
    <property type="entry name" value="AcylCoA_DH/ox_N_sf"/>
</dbReference>
<dbReference type="AlphaFoldDB" id="A0A1K0IPA7"/>
<dbReference type="Gene3D" id="1.10.540.10">
    <property type="entry name" value="Acyl-CoA dehydrogenase/oxidase, N-terminal domain"/>
    <property type="match status" value="1"/>
</dbReference>
<dbReference type="InterPro" id="IPR036250">
    <property type="entry name" value="AcylCo_DH-like_C"/>
</dbReference>
<feature type="domain" description="Acyl-CoA oxidase/dehydrogenase middle" evidence="13">
    <location>
        <begin position="145"/>
        <end position="239"/>
    </location>
</feature>
<evidence type="ECO:0000256" key="3">
    <source>
        <dbReference type="ARBA" id="ARBA00022630"/>
    </source>
</evidence>
<dbReference type="Gene3D" id="2.40.110.10">
    <property type="entry name" value="Butyryl-CoA Dehydrogenase, subunit A, domain 2"/>
    <property type="match status" value="1"/>
</dbReference>